<feature type="region of interest" description="Disordered" evidence="2">
    <location>
        <begin position="711"/>
        <end position="944"/>
    </location>
</feature>
<dbReference type="Gene3D" id="2.130.10.10">
    <property type="entry name" value="YVTN repeat-like/Quinoprotein amine dehydrogenase"/>
    <property type="match status" value="2"/>
</dbReference>
<feature type="compositionally biased region" description="Low complexity" evidence="2">
    <location>
        <begin position="1205"/>
        <end position="1226"/>
    </location>
</feature>
<name>A0AA88XX23_PINIB</name>
<accession>A0AA88XX23</accession>
<dbReference type="PANTHER" id="PTHR45589:SF1">
    <property type="entry name" value="WD REPEAT DOMAIN 62, ISOFORM G"/>
    <property type="match status" value="1"/>
</dbReference>
<dbReference type="Proteomes" id="UP001186944">
    <property type="component" value="Unassembled WGS sequence"/>
</dbReference>
<protein>
    <recommendedName>
        <fullName evidence="3">MABP1/WDR62 second WD40 domain-containing protein</fullName>
    </recommendedName>
</protein>
<feature type="region of interest" description="Disordered" evidence="2">
    <location>
        <begin position="1196"/>
        <end position="1310"/>
    </location>
</feature>
<evidence type="ECO:0000313" key="4">
    <source>
        <dbReference type="EMBL" id="KAK3093427.1"/>
    </source>
</evidence>
<dbReference type="PANTHER" id="PTHR45589">
    <property type="entry name" value="WD REPEAT DOMAIN 62, ISOFORM G"/>
    <property type="match status" value="1"/>
</dbReference>
<feature type="domain" description="MABP1/WDR62 second WD40" evidence="3">
    <location>
        <begin position="120"/>
        <end position="347"/>
    </location>
</feature>
<feature type="compositionally biased region" description="Polar residues" evidence="2">
    <location>
        <begin position="1273"/>
        <end position="1310"/>
    </location>
</feature>
<dbReference type="InterPro" id="IPR001680">
    <property type="entry name" value="WD40_rpt"/>
</dbReference>
<feature type="region of interest" description="Disordered" evidence="2">
    <location>
        <begin position="961"/>
        <end position="1050"/>
    </location>
</feature>
<proteinExistence type="predicted"/>
<feature type="region of interest" description="Disordered" evidence="2">
    <location>
        <begin position="1104"/>
        <end position="1154"/>
    </location>
</feature>
<dbReference type="InterPro" id="IPR036322">
    <property type="entry name" value="WD40_repeat_dom_sf"/>
</dbReference>
<dbReference type="Pfam" id="PF24782">
    <property type="entry name" value="WD40_MABP1-WDR62_2nd"/>
    <property type="match status" value="1"/>
</dbReference>
<dbReference type="PROSITE" id="PS50082">
    <property type="entry name" value="WD_REPEATS_2"/>
    <property type="match status" value="2"/>
</dbReference>
<keyword evidence="5" id="KW-1185">Reference proteome</keyword>
<dbReference type="EMBL" id="VSWD01000009">
    <property type="protein sequence ID" value="KAK3093427.1"/>
    <property type="molecule type" value="Genomic_DNA"/>
</dbReference>
<feature type="compositionally biased region" description="Polar residues" evidence="2">
    <location>
        <begin position="886"/>
        <end position="907"/>
    </location>
</feature>
<gene>
    <name evidence="4" type="ORF">FSP39_015602</name>
</gene>
<evidence type="ECO:0000313" key="5">
    <source>
        <dbReference type="Proteomes" id="UP001186944"/>
    </source>
</evidence>
<feature type="repeat" description="WD" evidence="1">
    <location>
        <begin position="314"/>
        <end position="355"/>
    </location>
</feature>
<dbReference type="InterPro" id="IPR015943">
    <property type="entry name" value="WD40/YVTN_repeat-like_dom_sf"/>
</dbReference>
<feature type="compositionally biased region" description="Polar residues" evidence="2">
    <location>
        <begin position="807"/>
        <end position="828"/>
    </location>
</feature>
<dbReference type="GO" id="GO:0072686">
    <property type="term" value="C:mitotic spindle"/>
    <property type="evidence" value="ECO:0007669"/>
    <property type="project" value="TreeGrafter"/>
</dbReference>
<feature type="compositionally biased region" description="Basic and acidic residues" evidence="2">
    <location>
        <begin position="981"/>
        <end position="999"/>
    </location>
</feature>
<dbReference type="InterPro" id="IPR056162">
    <property type="entry name" value="WD40_MABP1-WDR62_2nd"/>
</dbReference>
<feature type="repeat" description="WD" evidence="1">
    <location>
        <begin position="45"/>
        <end position="60"/>
    </location>
</feature>
<dbReference type="SMART" id="SM00320">
    <property type="entry name" value="WD40"/>
    <property type="match status" value="6"/>
</dbReference>
<feature type="compositionally biased region" description="Polar residues" evidence="2">
    <location>
        <begin position="925"/>
        <end position="935"/>
    </location>
</feature>
<feature type="compositionally biased region" description="Polar residues" evidence="2">
    <location>
        <begin position="775"/>
        <end position="787"/>
    </location>
</feature>
<evidence type="ECO:0000256" key="2">
    <source>
        <dbReference type="SAM" id="MobiDB-lite"/>
    </source>
</evidence>
<reference evidence="4" key="1">
    <citation type="submission" date="2019-08" db="EMBL/GenBank/DDBJ databases">
        <title>The improved chromosome-level genome for the pearl oyster Pinctada fucata martensii using PacBio sequencing and Hi-C.</title>
        <authorList>
            <person name="Zheng Z."/>
        </authorList>
    </citation>
    <scope>NUCLEOTIDE SEQUENCE</scope>
    <source>
        <strain evidence="4">ZZ-2019</strain>
        <tissue evidence="4">Adductor muscle</tissue>
    </source>
</reference>
<evidence type="ECO:0000259" key="3">
    <source>
        <dbReference type="Pfam" id="PF24782"/>
    </source>
</evidence>
<feature type="compositionally biased region" description="Polar residues" evidence="2">
    <location>
        <begin position="1001"/>
        <end position="1012"/>
    </location>
</feature>
<sequence>MWDVHDVKRVGKSWSNLYHGSCVWGLEVGPATFDPSMLVLPPGSFITSSADDTIRIWNIDPHMKETKYYKQNVYSHELLKVMYVDPSFAYLRDVDYNPAGGTDKTDTNLESKMVYDVWGIHDLRDQTELQNIEAHDQEVMSVQYSNIQTGPSLLASSGRDRLLHIYDVEQGYGTIQSLYDHSSTVTAIKFSDSENQLKLLSSSADKSVLFRNAQQSPEFQFVLGNQHVVGNNTLYDMDIDLAQKFLAVACQDRNIRVYDIKTAKQKKCYKGTVGDSGPLIRLQLDPSGQYAVTSSLDKNLCILDFTSGEILATMFGHSDAPTGVKFMNDLKHVVSVSGDSCIFVWRLPTEMTKQMQNKLEELGQLPLQAINTSVNNSFNMHEIDESLGRAPLFPNEQGFSSPSKILAQLQKKQEEKEREEARNSPDFRYSVGPLPKWAKAQTDSSGLSLFARQNKNENYRYSQDCYIDDNDEDEKIYREVLCILDQKARKFQLRDASPDTRRQTMVLSKPENTPRKVPMVSDDKDDDDDDVDAFKEEIIYPPSENGTDTDDCMFTVFTGKEDTTRRTRQGSIGRNVDAESSSTDPVSLDDVEEEEEIPSAPVTPCDDDVTLKASGRKYLREQYENLNFSPTPMDKFEKGLDKMEQSMEDNQPSMFSTRASISSKFLSKAQQANIRNMSVYGSVQRQDNWFDSVQRRKDEMARAVDETRKRLMAMGWKDESPESPPSNTSPGSTSPTNKVGKKVSPPGPHTPKSLRRCWSTFDLPKQPIIEEKANMNLNYSKSNPSTPVSRRSVSVWDKPMESDSEESTSSNPRKSATRQSRPTTLSVSNRRKQDTKETKPESRYPLRSQSQGSLYRRSTESSKAKTSKTGPVTTPTDNKKPLMKSRSITNVTNLSKSNSTQNLASKTNSEKPKAPPRSSKLKPTAKSTFYSSTPNLAGLDDTDDEDFTVSNLRLCADISLSSSTPDLLDDDTVSVDSQSTDSEREKPSSGRRIQPDPKRFSTGTPSRVSAQRTDARKSLPGRKLLSHATASDRDLMPPPSSTSVLKTKGDSSVVKSKQEIFLKRAMQTRKRTTFELTFDQAKEILKGKSGILTGESSSFEKTKTTSTVSYSTSNSTTTTSCSHSTSVSPSISSSVTTYSSVTPKRNIPKVTSPPIHLTPNQIMIESEIDSTAAEIRRQNMIDSAFQNLASLEAYPDDIPERDYNPSTSSYISPSLPSVSNTSSSTNIQQNYQLKEARTLPTHHRHSPPSHIDTDENDSDTPSKSVRERIAQLNAHNSPRSSEQRRGQPSSSQVTYGPGQGTMQASPGSGL</sequence>
<feature type="compositionally biased region" description="Low complexity" evidence="2">
    <location>
        <begin position="1104"/>
        <end position="1142"/>
    </location>
</feature>
<feature type="region of interest" description="Disordered" evidence="2">
    <location>
        <begin position="563"/>
        <end position="604"/>
    </location>
</feature>
<keyword evidence="1" id="KW-0853">WD repeat</keyword>
<dbReference type="InterPro" id="IPR052779">
    <property type="entry name" value="WDR62"/>
</dbReference>
<feature type="compositionally biased region" description="Low complexity" evidence="2">
    <location>
        <begin position="725"/>
        <end position="737"/>
    </location>
</feature>
<feature type="compositionally biased region" description="Basic and acidic residues" evidence="2">
    <location>
        <begin position="831"/>
        <end position="844"/>
    </location>
</feature>
<feature type="compositionally biased region" description="Acidic residues" evidence="2">
    <location>
        <begin position="587"/>
        <end position="597"/>
    </location>
</feature>
<dbReference type="GO" id="GO:0007099">
    <property type="term" value="P:centriole replication"/>
    <property type="evidence" value="ECO:0007669"/>
    <property type="project" value="TreeGrafter"/>
</dbReference>
<organism evidence="4 5">
    <name type="scientific">Pinctada imbricata</name>
    <name type="common">Atlantic pearl-oyster</name>
    <name type="synonym">Pinctada martensii</name>
    <dbReference type="NCBI Taxonomy" id="66713"/>
    <lineage>
        <taxon>Eukaryota</taxon>
        <taxon>Metazoa</taxon>
        <taxon>Spiralia</taxon>
        <taxon>Lophotrochozoa</taxon>
        <taxon>Mollusca</taxon>
        <taxon>Bivalvia</taxon>
        <taxon>Autobranchia</taxon>
        <taxon>Pteriomorphia</taxon>
        <taxon>Pterioida</taxon>
        <taxon>Pterioidea</taxon>
        <taxon>Pteriidae</taxon>
        <taxon>Pinctada</taxon>
    </lineage>
</organism>
<feature type="region of interest" description="Disordered" evidence="2">
    <location>
        <begin position="494"/>
        <end position="527"/>
    </location>
</feature>
<evidence type="ECO:0000256" key="1">
    <source>
        <dbReference type="PROSITE-ProRule" id="PRU00221"/>
    </source>
</evidence>
<comment type="caution">
    <text evidence="4">The sequence shown here is derived from an EMBL/GenBank/DDBJ whole genome shotgun (WGS) entry which is preliminary data.</text>
</comment>
<dbReference type="SUPFAM" id="SSF50978">
    <property type="entry name" value="WD40 repeat-like"/>
    <property type="match status" value="1"/>
</dbReference>